<gene>
    <name evidence="6" type="ORF">niasHT_039632</name>
</gene>
<evidence type="ECO:0000256" key="5">
    <source>
        <dbReference type="ARBA" id="ARBA00022918"/>
    </source>
</evidence>
<evidence type="ECO:0000256" key="4">
    <source>
        <dbReference type="ARBA" id="ARBA00022759"/>
    </source>
</evidence>
<evidence type="ECO:0000256" key="1">
    <source>
        <dbReference type="ARBA" id="ARBA00022679"/>
    </source>
</evidence>
<dbReference type="Gene3D" id="3.30.420.10">
    <property type="entry name" value="Ribonuclease H-like superfamily/Ribonuclease H"/>
    <property type="match status" value="1"/>
</dbReference>
<dbReference type="EMBL" id="JBICBT010001066">
    <property type="protein sequence ID" value="KAL3084904.1"/>
    <property type="molecule type" value="Genomic_DNA"/>
</dbReference>
<organism evidence="6 7">
    <name type="scientific">Heterodera trifolii</name>
    <dbReference type="NCBI Taxonomy" id="157864"/>
    <lineage>
        <taxon>Eukaryota</taxon>
        <taxon>Metazoa</taxon>
        <taxon>Ecdysozoa</taxon>
        <taxon>Nematoda</taxon>
        <taxon>Chromadorea</taxon>
        <taxon>Rhabditida</taxon>
        <taxon>Tylenchina</taxon>
        <taxon>Tylenchomorpha</taxon>
        <taxon>Tylenchoidea</taxon>
        <taxon>Heteroderidae</taxon>
        <taxon>Heteroderinae</taxon>
        <taxon>Heterodera</taxon>
    </lineage>
</organism>
<evidence type="ECO:0008006" key="8">
    <source>
        <dbReference type="Google" id="ProtNLM"/>
    </source>
</evidence>
<reference evidence="6 7" key="1">
    <citation type="submission" date="2024-10" db="EMBL/GenBank/DDBJ databases">
        <authorList>
            <person name="Kim D."/>
        </authorList>
    </citation>
    <scope>NUCLEOTIDE SEQUENCE [LARGE SCALE GENOMIC DNA]</scope>
    <source>
        <strain evidence="6">BH-2024</strain>
    </source>
</reference>
<dbReference type="Proteomes" id="UP001620626">
    <property type="component" value="Unassembled WGS sequence"/>
</dbReference>
<dbReference type="GO" id="GO:0003964">
    <property type="term" value="F:RNA-directed DNA polymerase activity"/>
    <property type="evidence" value="ECO:0007669"/>
    <property type="project" value="UniProtKB-KW"/>
</dbReference>
<dbReference type="PANTHER" id="PTHR37984">
    <property type="entry name" value="PROTEIN CBG26694"/>
    <property type="match status" value="1"/>
</dbReference>
<dbReference type="SUPFAM" id="SSF57756">
    <property type="entry name" value="Retrovirus zinc finger-like domains"/>
    <property type="match status" value="1"/>
</dbReference>
<dbReference type="SUPFAM" id="SSF50630">
    <property type="entry name" value="Acid proteases"/>
    <property type="match status" value="1"/>
</dbReference>
<keyword evidence="5" id="KW-0695">RNA-directed DNA polymerase</keyword>
<accession>A0ABD2IYB0</accession>
<keyword evidence="1" id="KW-0808">Transferase</keyword>
<dbReference type="PANTHER" id="PTHR37984:SF5">
    <property type="entry name" value="PROTEIN NYNRIN-LIKE"/>
    <property type="match status" value="1"/>
</dbReference>
<keyword evidence="4" id="KW-0255">Endonuclease</keyword>
<dbReference type="InterPro" id="IPR001969">
    <property type="entry name" value="Aspartic_peptidase_AS"/>
</dbReference>
<dbReference type="InterPro" id="IPR021109">
    <property type="entry name" value="Peptidase_aspartic_dom_sf"/>
</dbReference>
<proteinExistence type="predicted"/>
<keyword evidence="4" id="KW-0378">Hydrolase</keyword>
<comment type="caution">
    <text evidence="6">The sequence shown here is derived from an EMBL/GenBank/DDBJ whole genome shotgun (WGS) entry which is preliminary data.</text>
</comment>
<dbReference type="InterPro" id="IPR036875">
    <property type="entry name" value="Znf_CCHC_sf"/>
</dbReference>
<keyword evidence="3" id="KW-0540">Nuclease</keyword>
<keyword evidence="2" id="KW-0548">Nucleotidyltransferase</keyword>
<evidence type="ECO:0000256" key="3">
    <source>
        <dbReference type="ARBA" id="ARBA00022722"/>
    </source>
</evidence>
<sequence>MAQANIQQLLDAIGQLVTAQQQQQINQPNPNNNVPVPVLPDISVFEPTDEKGRITEWIERSPKDATLRQRILSKLGADGDNVKYDEIVQDCINFMTTISEAKLIENSAANRSINAVKPKWHKTEKGGRPNSKQYQSSSAPAQQCWRCGWTNHSHWECKHKSAKCQKCSQNGHLEGQCDKVQEWRRRNKLPIPKRKIGNLRIGTAMKVNSASLFKTNVAVDGKNIKFVLDSGAEIIVIDELSHEVIGSPRLRKCTESGCMFDGTQVKFIGKGVANFKFRDICIKSEYYVAKRGSLNLLSVQMMDAFGLLNELKAKINAPVNLCRVGDETRGFTKASKSSQNSTVKAQIDHLKASFPDIFKNELGRCLKFKAHLTLKADAAPVYRKARPVPYNAQEAIDGELEPMEKNGIEYISTNDFGQADVLSRLIAKELFDEWFLAKERRRRKCRNKCAFSSVKDQALHHENCLDVRADRSSSYRKNLRQKFFIHSTRDTAGIKKNEAIGETNYCLFMAKYWTADIPQTGRKTAKPCQMEVKAPVNKQSPTIGQNLITIHGKESMSELRWTICFGKEYLIIVRCFFEIPGGIRNGQPTIDSGNTRKTSVICSGRHGIPEILVSDNGTQFTSNEFAKFTRPVNGVNHLFFQRPALSRRISFVPVVTRPTPMISSRVMLDAFDNPNPDCCRGSEGNPSGNAIEDPQGSANRKIWEIKLTMGDSSDVTLSEIAVPPQRFSP</sequence>
<dbReference type="InterPro" id="IPR036397">
    <property type="entry name" value="RNaseH_sf"/>
</dbReference>
<dbReference type="GO" id="GO:0004519">
    <property type="term" value="F:endonuclease activity"/>
    <property type="evidence" value="ECO:0007669"/>
    <property type="project" value="UniProtKB-KW"/>
</dbReference>
<dbReference type="SUPFAM" id="SSF53098">
    <property type="entry name" value="Ribonuclease H-like"/>
    <property type="match status" value="1"/>
</dbReference>
<dbReference type="AlphaFoldDB" id="A0ABD2IYB0"/>
<dbReference type="PROSITE" id="PS00141">
    <property type="entry name" value="ASP_PROTEASE"/>
    <property type="match status" value="1"/>
</dbReference>
<evidence type="ECO:0000256" key="2">
    <source>
        <dbReference type="ARBA" id="ARBA00022695"/>
    </source>
</evidence>
<dbReference type="InterPro" id="IPR050951">
    <property type="entry name" value="Retrovirus_Pol_polyprotein"/>
</dbReference>
<name>A0ABD2IYB0_9BILA</name>
<evidence type="ECO:0000313" key="7">
    <source>
        <dbReference type="Proteomes" id="UP001620626"/>
    </source>
</evidence>
<evidence type="ECO:0000313" key="6">
    <source>
        <dbReference type="EMBL" id="KAL3084904.1"/>
    </source>
</evidence>
<dbReference type="Gene3D" id="4.10.60.10">
    <property type="entry name" value="Zinc finger, CCHC-type"/>
    <property type="match status" value="1"/>
</dbReference>
<keyword evidence="7" id="KW-1185">Reference proteome</keyword>
<dbReference type="InterPro" id="IPR012337">
    <property type="entry name" value="RNaseH-like_sf"/>
</dbReference>
<protein>
    <recommendedName>
        <fullName evidence="8">Endonuclease</fullName>
    </recommendedName>
</protein>